<organism evidence="2">
    <name type="scientific">Trichuris suis</name>
    <name type="common">pig whipworm</name>
    <dbReference type="NCBI Taxonomy" id="68888"/>
    <lineage>
        <taxon>Eukaryota</taxon>
        <taxon>Metazoa</taxon>
        <taxon>Ecdysozoa</taxon>
        <taxon>Nematoda</taxon>
        <taxon>Enoplea</taxon>
        <taxon>Dorylaimia</taxon>
        <taxon>Trichinellida</taxon>
        <taxon>Trichuridae</taxon>
        <taxon>Trichuris</taxon>
    </lineage>
</organism>
<gene>
    <name evidence="1" type="ORF">M513_10835</name>
    <name evidence="2" type="ORF">M514_10835</name>
</gene>
<evidence type="ECO:0000313" key="3">
    <source>
        <dbReference type="Proteomes" id="UP000030764"/>
    </source>
</evidence>
<evidence type="ECO:0000313" key="2">
    <source>
        <dbReference type="EMBL" id="KFD63288.1"/>
    </source>
</evidence>
<accession>A0A085N1E2</accession>
<dbReference type="Proteomes" id="UP000030764">
    <property type="component" value="Unassembled WGS sequence"/>
</dbReference>
<dbReference type="Proteomes" id="UP000030758">
    <property type="component" value="Unassembled WGS sequence"/>
</dbReference>
<sequence>MTPWPSASKHTVRPEMPPKFCREECLGPRPGALLPANFPVATDSVDQSAHGKSANQIRCRWRARSSLKGGRWRPCAREALL</sequence>
<reference evidence="2 3" key="1">
    <citation type="journal article" date="2014" name="Nat. Genet.">
        <title>Genome and transcriptome of the porcine whipworm Trichuris suis.</title>
        <authorList>
            <person name="Jex A.R."/>
            <person name="Nejsum P."/>
            <person name="Schwarz E.M."/>
            <person name="Hu L."/>
            <person name="Young N.D."/>
            <person name="Hall R.S."/>
            <person name="Korhonen P.K."/>
            <person name="Liao S."/>
            <person name="Thamsborg S."/>
            <person name="Xia J."/>
            <person name="Xu P."/>
            <person name="Wang S."/>
            <person name="Scheerlinck J.P."/>
            <person name="Hofmann A."/>
            <person name="Sternberg P.W."/>
            <person name="Wang J."/>
            <person name="Gasser R.B."/>
        </authorList>
    </citation>
    <scope>NUCLEOTIDE SEQUENCE [LARGE SCALE GENOMIC DNA]</scope>
    <source>
        <strain evidence="2">DCEP-RM93F</strain>
        <strain evidence="1">DCEP-RM93M</strain>
    </source>
</reference>
<dbReference type="EMBL" id="KL367577">
    <property type="protein sequence ID" value="KFD63288.1"/>
    <property type="molecule type" value="Genomic_DNA"/>
</dbReference>
<protein>
    <submittedName>
        <fullName evidence="2">Uncharacterized protein</fullName>
    </submittedName>
</protein>
<dbReference type="AlphaFoldDB" id="A0A085N1E2"/>
<evidence type="ECO:0000313" key="1">
    <source>
        <dbReference type="EMBL" id="KFD48258.1"/>
    </source>
</evidence>
<dbReference type="EMBL" id="KL363298">
    <property type="protein sequence ID" value="KFD48258.1"/>
    <property type="molecule type" value="Genomic_DNA"/>
</dbReference>
<proteinExistence type="predicted"/>
<keyword evidence="3" id="KW-1185">Reference proteome</keyword>
<name>A0A085N1E2_9BILA</name>